<evidence type="ECO:0000259" key="7">
    <source>
        <dbReference type="Pfam" id="PF01061"/>
    </source>
</evidence>
<feature type="transmembrane region" description="Helical" evidence="6">
    <location>
        <begin position="167"/>
        <end position="186"/>
    </location>
</feature>
<feature type="transmembrane region" description="Helical" evidence="6">
    <location>
        <begin position="54"/>
        <end position="79"/>
    </location>
</feature>
<evidence type="ECO:0000313" key="9">
    <source>
        <dbReference type="Proteomes" id="UP001589894"/>
    </source>
</evidence>
<accession>A0ABV6P5U3</accession>
<name>A0ABV6P5U3_9ACTN</name>
<feature type="transmembrane region" description="Helical" evidence="6">
    <location>
        <begin position="220"/>
        <end position="241"/>
    </location>
</feature>
<organism evidence="8 9">
    <name type="scientific">Plantactinospora siamensis</name>
    <dbReference type="NCBI Taxonomy" id="555372"/>
    <lineage>
        <taxon>Bacteria</taxon>
        <taxon>Bacillati</taxon>
        <taxon>Actinomycetota</taxon>
        <taxon>Actinomycetes</taxon>
        <taxon>Micromonosporales</taxon>
        <taxon>Micromonosporaceae</taxon>
        <taxon>Plantactinospora</taxon>
    </lineage>
</organism>
<proteinExistence type="predicted"/>
<dbReference type="EMBL" id="JBHLUE010000034">
    <property type="protein sequence ID" value="MFC0568394.1"/>
    <property type="molecule type" value="Genomic_DNA"/>
</dbReference>
<feature type="transmembrane region" description="Helical" evidence="6">
    <location>
        <begin position="20"/>
        <end position="42"/>
    </location>
</feature>
<evidence type="ECO:0000256" key="5">
    <source>
        <dbReference type="ARBA" id="ARBA00023251"/>
    </source>
</evidence>
<protein>
    <submittedName>
        <fullName evidence="8">ABC transporter permease</fullName>
    </submittedName>
</protein>
<dbReference type="PANTHER" id="PTHR43027">
    <property type="entry name" value="DOXORUBICIN RESISTANCE ABC TRANSPORTER PERMEASE PROTEIN DRRC-RELATED"/>
    <property type="match status" value="1"/>
</dbReference>
<sequence>MTSFRRILAMETRLYLRDPAAVLSTLGIPVVILVVLGLIPALRKPNPDFDGQSFVAYFAPSLLVISLAVTGVNIMPQVLAGYRERGVLRRLSTTPVSPTALLAAQLVLNVGVLLVSSALVVAVGRLAFGVALPRQPLAFLLAFVLGAGSLLALGLLVAAVARNGRAAGGLATGLFALVMFFGGVYLPRFLLPDAVARIGDYTPPGVQALLDTWRGTSPDILPLVIMALVAMLAGIAAARLFRWE</sequence>
<evidence type="ECO:0000256" key="1">
    <source>
        <dbReference type="ARBA" id="ARBA00004141"/>
    </source>
</evidence>
<keyword evidence="4 6" id="KW-0472">Membrane</keyword>
<evidence type="ECO:0000256" key="3">
    <source>
        <dbReference type="ARBA" id="ARBA00022989"/>
    </source>
</evidence>
<dbReference type="PANTHER" id="PTHR43027:SF2">
    <property type="entry name" value="TRANSPORT PERMEASE PROTEIN"/>
    <property type="match status" value="1"/>
</dbReference>
<dbReference type="PIRSF" id="PIRSF006648">
    <property type="entry name" value="DrrB"/>
    <property type="match status" value="1"/>
</dbReference>
<keyword evidence="2 6" id="KW-0812">Transmembrane</keyword>
<keyword evidence="3 6" id="KW-1133">Transmembrane helix</keyword>
<evidence type="ECO:0000256" key="6">
    <source>
        <dbReference type="SAM" id="Phobius"/>
    </source>
</evidence>
<dbReference type="Pfam" id="PF01061">
    <property type="entry name" value="ABC2_membrane"/>
    <property type="match status" value="1"/>
</dbReference>
<evidence type="ECO:0000256" key="2">
    <source>
        <dbReference type="ARBA" id="ARBA00022692"/>
    </source>
</evidence>
<reference evidence="8 9" key="1">
    <citation type="submission" date="2024-09" db="EMBL/GenBank/DDBJ databases">
        <authorList>
            <person name="Sun Q."/>
            <person name="Mori K."/>
        </authorList>
    </citation>
    <scope>NUCLEOTIDE SEQUENCE [LARGE SCALE GENOMIC DNA]</scope>
    <source>
        <strain evidence="8 9">TBRC 2205</strain>
    </source>
</reference>
<dbReference type="InterPro" id="IPR052902">
    <property type="entry name" value="ABC-2_transporter"/>
</dbReference>
<feature type="domain" description="ABC-2 type transporter transmembrane" evidence="7">
    <location>
        <begin position="4"/>
        <end position="192"/>
    </location>
</feature>
<comment type="caution">
    <text evidence="8">The sequence shown here is derived from an EMBL/GenBank/DDBJ whole genome shotgun (WGS) entry which is preliminary data.</text>
</comment>
<evidence type="ECO:0000256" key="4">
    <source>
        <dbReference type="ARBA" id="ARBA00023136"/>
    </source>
</evidence>
<feature type="transmembrane region" description="Helical" evidence="6">
    <location>
        <begin position="100"/>
        <end position="124"/>
    </location>
</feature>
<comment type="subcellular location">
    <subcellularLocation>
        <location evidence="1">Membrane</location>
        <topology evidence="1">Multi-pass membrane protein</topology>
    </subcellularLocation>
</comment>
<feature type="transmembrane region" description="Helical" evidence="6">
    <location>
        <begin position="136"/>
        <end position="160"/>
    </location>
</feature>
<keyword evidence="5" id="KW-0046">Antibiotic resistance</keyword>
<keyword evidence="9" id="KW-1185">Reference proteome</keyword>
<dbReference type="Proteomes" id="UP001589894">
    <property type="component" value="Unassembled WGS sequence"/>
</dbReference>
<gene>
    <name evidence="8" type="ORF">ACFFHU_30190</name>
</gene>
<dbReference type="RefSeq" id="WP_377343889.1">
    <property type="nucleotide sequence ID" value="NZ_JBHLUE010000034.1"/>
</dbReference>
<evidence type="ECO:0000313" key="8">
    <source>
        <dbReference type="EMBL" id="MFC0568394.1"/>
    </source>
</evidence>
<dbReference type="InterPro" id="IPR000412">
    <property type="entry name" value="ABC_2_transport"/>
</dbReference>
<dbReference type="InterPro" id="IPR013525">
    <property type="entry name" value="ABC2_TM"/>
</dbReference>